<evidence type="ECO:0000313" key="4">
    <source>
        <dbReference type="Proteomes" id="UP000001996"/>
    </source>
</evidence>
<dbReference type="SUPFAM" id="SSF54637">
    <property type="entry name" value="Thioesterase/thiol ester dehydrase-isomerase"/>
    <property type="match status" value="1"/>
</dbReference>
<dbReference type="Pfam" id="PF03061">
    <property type="entry name" value="4HBT"/>
    <property type="match status" value="1"/>
</dbReference>
<dbReference type="InterPro" id="IPR052061">
    <property type="entry name" value="PTE-AB_protein"/>
</dbReference>
<reference evidence="3 4" key="1">
    <citation type="journal article" date="2009" name="Nature">
        <title>Evolution of pathogenicity and sexual reproduction in eight Candida genomes.</title>
        <authorList>
            <person name="Butler G."/>
            <person name="Rasmussen M.D."/>
            <person name="Lin M.F."/>
            <person name="Santos M.A."/>
            <person name="Sakthikumar S."/>
            <person name="Munro C.A."/>
            <person name="Rheinbay E."/>
            <person name="Grabherr M."/>
            <person name="Forche A."/>
            <person name="Reedy J.L."/>
            <person name="Agrafioti I."/>
            <person name="Arnaud M.B."/>
            <person name="Bates S."/>
            <person name="Brown A.J."/>
            <person name="Brunke S."/>
            <person name="Costanzo M.C."/>
            <person name="Fitzpatrick D.A."/>
            <person name="de Groot P.W."/>
            <person name="Harris D."/>
            <person name="Hoyer L.L."/>
            <person name="Hube B."/>
            <person name="Klis F.M."/>
            <person name="Kodira C."/>
            <person name="Lennard N."/>
            <person name="Logue M.E."/>
            <person name="Martin R."/>
            <person name="Neiman A.M."/>
            <person name="Nikolaou E."/>
            <person name="Quail M.A."/>
            <person name="Quinn J."/>
            <person name="Santos M.C."/>
            <person name="Schmitzberger F.F."/>
            <person name="Sherlock G."/>
            <person name="Shah P."/>
            <person name="Silverstein K.A."/>
            <person name="Skrzypek M.S."/>
            <person name="Soll D."/>
            <person name="Staggs R."/>
            <person name="Stansfield I."/>
            <person name="Stumpf M.P."/>
            <person name="Sudbery P.E."/>
            <person name="Srikantha T."/>
            <person name="Zeng Q."/>
            <person name="Berman J."/>
            <person name="Berriman M."/>
            <person name="Heitman J."/>
            <person name="Gow N.A."/>
            <person name="Lorenz M.C."/>
            <person name="Birren B.W."/>
            <person name="Kellis M."/>
            <person name="Cuomo C.A."/>
        </authorList>
    </citation>
    <scope>NUCLEOTIDE SEQUENCE [LARGE SCALE GENOMIC DNA]</scope>
    <source>
        <strain evidence="4">ATCC 11503 / BCRC 21390 / CBS 2605 / JCM 1781 / NBRC 1676 / NRRL YB-4239</strain>
    </source>
</reference>
<dbReference type="AlphaFoldDB" id="A5DYH4"/>
<evidence type="ECO:0000259" key="2">
    <source>
        <dbReference type="Pfam" id="PF03061"/>
    </source>
</evidence>
<dbReference type="HOGENOM" id="CLU_052827_2_1_1"/>
<feature type="region of interest" description="Disordered" evidence="1">
    <location>
        <begin position="1"/>
        <end position="34"/>
    </location>
</feature>
<dbReference type="PANTHER" id="PTHR47260:SF1">
    <property type="entry name" value="UPF0644 PROTEIN PB2B4.06"/>
    <property type="match status" value="1"/>
</dbReference>
<evidence type="ECO:0000313" key="3">
    <source>
        <dbReference type="EMBL" id="EDK44232.1"/>
    </source>
</evidence>
<dbReference type="OrthoDB" id="506431at2759"/>
<gene>
    <name evidence="3" type="ORF">LELG_02411</name>
</gene>
<dbReference type="CDD" id="cd03443">
    <property type="entry name" value="PaaI_thioesterase"/>
    <property type="match status" value="1"/>
</dbReference>
<keyword evidence="4" id="KW-1185">Reference proteome</keyword>
<dbReference type="Gene3D" id="3.10.129.10">
    <property type="entry name" value="Hotdog Thioesterase"/>
    <property type="match status" value="1"/>
</dbReference>
<feature type="domain" description="Thioesterase" evidence="2">
    <location>
        <begin position="167"/>
        <end position="239"/>
    </location>
</feature>
<accession>A5DYH4</accession>
<name>A5DYH4_LODEL</name>
<protein>
    <recommendedName>
        <fullName evidence="2">Thioesterase domain-containing protein</fullName>
    </recommendedName>
</protein>
<dbReference type="InterPro" id="IPR006683">
    <property type="entry name" value="Thioestr_dom"/>
</dbReference>
<dbReference type="InParanoid" id="A5DYH4"/>
<feature type="compositionally biased region" description="Low complexity" evidence="1">
    <location>
        <begin position="23"/>
        <end position="34"/>
    </location>
</feature>
<dbReference type="Proteomes" id="UP000001996">
    <property type="component" value="Unassembled WGS sequence"/>
</dbReference>
<dbReference type="EMBL" id="CH981526">
    <property type="protein sequence ID" value="EDK44232.1"/>
    <property type="molecule type" value="Genomic_DNA"/>
</dbReference>
<sequence>MTREFSPILVASDASNESEEGKNSATVSNTSTQTSSVQKAINTIDEDHLPIHDMLELQLASFPLYKTHQDEHKLFSAENPEVNNIKERLFPHLTGLTLFGKDKIEYRSPTLYFISDEYLTNPPNEIQGAPSTIESNGSTPESTSSRPQSNFSITYLHLGDQLSGHRGIIHGGLLATLLDEITCRLAFLSFPSRRGVTANLNINYKKPTLVNNWICIKCQVVKKQGRKCWVKGEVFGVDEKTKELNEEDIRCWCEILIVEPRWVEELKNGEGN</sequence>
<dbReference type="GeneID" id="5233250"/>
<feature type="region of interest" description="Disordered" evidence="1">
    <location>
        <begin position="124"/>
        <end position="148"/>
    </location>
</feature>
<dbReference type="eggNOG" id="KOG4781">
    <property type="taxonomic scope" value="Eukaryota"/>
</dbReference>
<dbReference type="OMA" id="YANSHIM"/>
<dbReference type="KEGG" id="lel:PVL30_003255"/>
<dbReference type="PANTHER" id="PTHR47260">
    <property type="entry name" value="UPF0644 PROTEIN PB2B4.06"/>
    <property type="match status" value="1"/>
</dbReference>
<evidence type="ECO:0000256" key="1">
    <source>
        <dbReference type="SAM" id="MobiDB-lite"/>
    </source>
</evidence>
<dbReference type="InterPro" id="IPR029069">
    <property type="entry name" value="HotDog_dom_sf"/>
</dbReference>
<proteinExistence type="predicted"/>
<organism evidence="3 4">
    <name type="scientific">Lodderomyces elongisporus (strain ATCC 11503 / CBS 2605 / JCM 1781 / NBRC 1676 / NRRL YB-4239)</name>
    <name type="common">Yeast</name>
    <name type="synonym">Saccharomyces elongisporus</name>
    <dbReference type="NCBI Taxonomy" id="379508"/>
    <lineage>
        <taxon>Eukaryota</taxon>
        <taxon>Fungi</taxon>
        <taxon>Dikarya</taxon>
        <taxon>Ascomycota</taxon>
        <taxon>Saccharomycotina</taxon>
        <taxon>Pichiomycetes</taxon>
        <taxon>Debaryomycetaceae</taxon>
        <taxon>Candida/Lodderomyces clade</taxon>
        <taxon>Lodderomyces</taxon>
    </lineage>
</organism>